<evidence type="ECO:0000313" key="2">
    <source>
        <dbReference type="Proteomes" id="UP001060215"/>
    </source>
</evidence>
<dbReference type="EMBL" id="CM045763">
    <property type="protein sequence ID" value="KAI8023985.1"/>
    <property type="molecule type" value="Genomic_DNA"/>
</dbReference>
<evidence type="ECO:0000313" key="1">
    <source>
        <dbReference type="EMBL" id="KAI8023985.1"/>
    </source>
</evidence>
<accession>A0ACC0IGF2</accession>
<comment type="caution">
    <text evidence="1">The sequence shown here is derived from an EMBL/GenBank/DDBJ whole genome shotgun (WGS) entry which is preliminary data.</text>
</comment>
<protein>
    <submittedName>
        <fullName evidence="1">Transmembrane protein 258</fullName>
    </submittedName>
</protein>
<keyword evidence="1" id="KW-0472">Membrane</keyword>
<keyword evidence="1" id="KW-0812">Transmembrane</keyword>
<keyword evidence="2" id="KW-1185">Reference proteome</keyword>
<dbReference type="Proteomes" id="UP001060215">
    <property type="component" value="Chromosome 6"/>
</dbReference>
<proteinExistence type="predicted"/>
<gene>
    <name evidence="1" type="ORF">LOK49_LG03G03068</name>
</gene>
<reference evidence="1 2" key="1">
    <citation type="journal article" date="2022" name="Plant J.">
        <title>Chromosome-level genome of Camellia lanceoleosa provides a valuable resource for understanding genome evolution and self-incompatibility.</title>
        <authorList>
            <person name="Gong W."/>
            <person name="Xiao S."/>
            <person name="Wang L."/>
            <person name="Liao Z."/>
            <person name="Chang Y."/>
            <person name="Mo W."/>
            <person name="Hu G."/>
            <person name="Li W."/>
            <person name="Zhao G."/>
            <person name="Zhu H."/>
            <person name="Hu X."/>
            <person name="Ji K."/>
            <person name="Xiang X."/>
            <person name="Song Q."/>
            <person name="Yuan D."/>
            <person name="Jin S."/>
            <person name="Zhang L."/>
        </authorList>
    </citation>
    <scope>NUCLEOTIDE SEQUENCE [LARGE SCALE GENOMIC DNA]</scope>
    <source>
        <strain evidence="1">SQ_2022a</strain>
    </source>
</reference>
<organism evidence="1 2">
    <name type="scientific">Camellia lanceoleosa</name>
    <dbReference type="NCBI Taxonomy" id="1840588"/>
    <lineage>
        <taxon>Eukaryota</taxon>
        <taxon>Viridiplantae</taxon>
        <taxon>Streptophyta</taxon>
        <taxon>Embryophyta</taxon>
        <taxon>Tracheophyta</taxon>
        <taxon>Spermatophyta</taxon>
        <taxon>Magnoliopsida</taxon>
        <taxon>eudicotyledons</taxon>
        <taxon>Gunneridae</taxon>
        <taxon>Pentapetalae</taxon>
        <taxon>asterids</taxon>
        <taxon>Ericales</taxon>
        <taxon>Theaceae</taxon>
        <taxon>Camellia</taxon>
    </lineage>
</organism>
<name>A0ACC0IGF2_9ERIC</name>
<sequence length="98" mass="11265">MQQVLELFLSRVRTLSNLFQKPRLVTSWINYYYYVSFKIKFGQVIAVEERAQSILLIYEATSSRKNRCLAKELTTGAVASVFLDFGSLLLLLAYGVYV</sequence>